<organism evidence="2 3">
    <name type="scientific">Senna tora</name>
    <dbReference type="NCBI Taxonomy" id="362788"/>
    <lineage>
        <taxon>Eukaryota</taxon>
        <taxon>Viridiplantae</taxon>
        <taxon>Streptophyta</taxon>
        <taxon>Embryophyta</taxon>
        <taxon>Tracheophyta</taxon>
        <taxon>Spermatophyta</taxon>
        <taxon>Magnoliopsida</taxon>
        <taxon>eudicotyledons</taxon>
        <taxon>Gunneridae</taxon>
        <taxon>Pentapetalae</taxon>
        <taxon>rosids</taxon>
        <taxon>fabids</taxon>
        <taxon>Fabales</taxon>
        <taxon>Fabaceae</taxon>
        <taxon>Caesalpinioideae</taxon>
        <taxon>Cassia clade</taxon>
        <taxon>Senna</taxon>
    </lineage>
</organism>
<comment type="caution">
    <text evidence="2">The sequence shown here is derived from an EMBL/GenBank/DDBJ whole genome shotgun (WGS) entry which is preliminary data.</text>
</comment>
<keyword evidence="3" id="KW-1185">Reference proteome</keyword>
<dbReference type="AlphaFoldDB" id="A0A834X5D5"/>
<keyword evidence="2" id="KW-0378">Hydrolase</keyword>
<dbReference type="GO" id="GO:0004386">
    <property type="term" value="F:helicase activity"/>
    <property type="evidence" value="ECO:0007669"/>
    <property type="project" value="UniProtKB-KW"/>
</dbReference>
<keyword evidence="2" id="KW-0547">Nucleotide-binding</keyword>
<evidence type="ECO:0000259" key="1">
    <source>
        <dbReference type="Pfam" id="PF14214"/>
    </source>
</evidence>
<dbReference type="InterPro" id="IPR025476">
    <property type="entry name" value="Helitron_helicase-like"/>
</dbReference>
<dbReference type="OrthoDB" id="687790at2759"/>
<feature type="domain" description="Helitron helicase-like" evidence="1">
    <location>
        <begin position="2"/>
        <end position="97"/>
    </location>
</feature>
<accession>A0A834X5D5</accession>
<gene>
    <name evidence="2" type="ORF">G2W53_007440</name>
</gene>
<dbReference type="Proteomes" id="UP000634136">
    <property type="component" value="Unassembled WGS sequence"/>
</dbReference>
<sequence>MYNGLQDSFEAGINISGHLGRRIILPSSIVSCPRDMSERFQDAMRVVGISGKPDLFLTMTCNPSWDEIRDLLLPGQLPQDRSDLLSRMSMTKLSKLKFPCKVIDQPELYTSVLKHMIHGPCVTINPRSPCMHKGKCKRHFPKPFVPYTVQGNDCYPLYQRRDMGLVPLGRGRNRVQFNEDQSVYEILGVMELWNEFHHFMMEDYTFSSNVNNVRSINRLLRDLDTLLSQHDKHIANYDLPTLIDDPEGNNDVPKCIEDELSIPISDTDMQLIDLLNDDQKNAFKSIIDAIE</sequence>
<evidence type="ECO:0000313" key="2">
    <source>
        <dbReference type="EMBL" id="KAF7838958.1"/>
    </source>
</evidence>
<dbReference type="EMBL" id="JAAIUW010000003">
    <property type="protein sequence ID" value="KAF7838958.1"/>
    <property type="molecule type" value="Genomic_DNA"/>
</dbReference>
<reference evidence="2" key="1">
    <citation type="submission" date="2020-09" db="EMBL/GenBank/DDBJ databases">
        <title>Genome-Enabled Discovery of Anthraquinone Biosynthesis in Senna tora.</title>
        <authorList>
            <person name="Kang S.-H."/>
            <person name="Pandey R.P."/>
            <person name="Lee C.-M."/>
            <person name="Sim J.-S."/>
            <person name="Jeong J.-T."/>
            <person name="Choi B.-S."/>
            <person name="Jung M."/>
            <person name="Ginzburg D."/>
            <person name="Zhao K."/>
            <person name="Won S.Y."/>
            <person name="Oh T.-J."/>
            <person name="Yu Y."/>
            <person name="Kim N.-H."/>
            <person name="Lee O.R."/>
            <person name="Lee T.-H."/>
            <person name="Bashyal P."/>
            <person name="Kim T.-S."/>
            <person name="Lee W.-H."/>
            <person name="Kawkins C."/>
            <person name="Kim C.-K."/>
            <person name="Kim J.S."/>
            <person name="Ahn B.O."/>
            <person name="Rhee S.Y."/>
            <person name="Sohng J.K."/>
        </authorList>
    </citation>
    <scope>NUCLEOTIDE SEQUENCE</scope>
    <source>
        <tissue evidence="2">Leaf</tissue>
    </source>
</reference>
<name>A0A834X5D5_9FABA</name>
<dbReference type="Pfam" id="PF14214">
    <property type="entry name" value="Helitron_like_N"/>
    <property type="match status" value="1"/>
</dbReference>
<keyword evidence="2" id="KW-0347">Helicase</keyword>
<evidence type="ECO:0000313" key="3">
    <source>
        <dbReference type="Proteomes" id="UP000634136"/>
    </source>
</evidence>
<proteinExistence type="predicted"/>
<keyword evidence="2" id="KW-0067">ATP-binding</keyword>
<dbReference type="PANTHER" id="PTHR10492">
    <property type="match status" value="1"/>
</dbReference>
<protein>
    <submittedName>
        <fullName evidence="2">ATP-dependent DNA helicase PIF1</fullName>
    </submittedName>
</protein>
<dbReference type="PANTHER" id="PTHR10492:SF94">
    <property type="entry name" value="ATP-DEPENDENT DNA HELICASE"/>
    <property type="match status" value="1"/>
</dbReference>